<organism evidence="2 3">
    <name type="scientific">Candidatus Abyssobacteria bacterium SURF_17</name>
    <dbReference type="NCBI Taxonomy" id="2093361"/>
    <lineage>
        <taxon>Bacteria</taxon>
        <taxon>Pseudomonadati</taxon>
        <taxon>Candidatus Hydrogenedentota</taxon>
        <taxon>Candidatus Abyssobacteria</taxon>
    </lineage>
</organism>
<reference evidence="2 3" key="1">
    <citation type="journal article" date="2017" name="ISME J.">
        <title>Energy and carbon metabolisms in a deep terrestrial subsurface fluid microbial community.</title>
        <authorList>
            <person name="Momper L."/>
            <person name="Jungbluth S.P."/>
            <person name="Lee M.D."/>
            <person name="Amend J.P."/>
        </authorList>
    </citation>
    <scope>NUCLEOTIDE SEQUENCE [LARGE SCALE GENOMIC DNA]</scope>
    <source>
        <strain evidence="2">SURF_17</strain>
    </source>
</reference>
<evidence type="ECO:0000259" key="1">
    <source>
        <dbReference type="SMART" id="SM00834"/>
    </source>
</evidence>
<dbReference type="Pfam" id="PF09723">
    <property type="entry name" value="Zn_ribbon_8"/>
    <property type="match status" value="1"/>
</dbReference>
<gene>
    <name evidence="2" type="ORF">C4532_01865</name>
</gene>
<dbReference type="Gene3D" id="2.20.28.30">
    <property type="entry name" value="RNA polymerase ii, chain L"/>
    <property type="match status" value="1"/>
</dbReference>
<evidence type="ECO:0000313" key="2">
    <source>
        <dbReference type="EMBL" id="RJP74587.1"/>
    </source>
</evidence>
<feature type="domain" description="Putative regulatory protein FmdB zinc ribbon" evidence="1">
    <location>
        <begin position="1"/>
        <end position="44"/>
    </location>
</feature>
<proteinExistence type="predicted"/>
<dbReference type="InterPro" id="IPR013429">
    <property type="entry name" value="Regulatory_FmdB_Zinc_ribbon"/>
</dbReference>
<comment type="caution">
    <text evidence="2">The sequence shown here is derived from an EMBL/GenBank/DDBJ whole genome shotgun (WGS) entry which is preliminary data.</text>
</comment>
<sequence length="54" mass="6025">MPVYEYKCTACKKKFSLKMAVSDMEKGKPKCPKCGSRKTEKLIGGFFAVTSKKS</sequence>
<dbReference type="EMBL" id="QZKI01000013">
    <property type="protein sequence ID" value="RJP74587.1"/>
    <property type="molecule type" value="Genomic_DNA"/>
</dbReference>
<evidence type="ECO:0000313" key="3">
    <source>
        <dbReference type="Proteomes" id="UP000285961"/>
    </source>
</evidence>
<dbReference type="Proteomes" id="UP000285961">
    <property type="component" value="Unassembled WGS sequence"/>
</dbReference>
<accession>A0A419F845</accession>
<protein>
    <submittedName>
        <fullName evidence="2">Zinc ribbon domain-containing protein</fullName>
    </submittedName>
</protein>
<name>A0A419F845_9BACT</name>
<dbReference type="SMART" id="SM00834">
    <property type="entry name" value="CxxC_CXXC_SSSS"/>
    <property type="match status" value="1"/>
</dbReference>
<dbReference type="NCBIfam" id="TIGR02605">
    <property type="entry name" value="CxxC_CxxC_SSSS"/>
    <property type="match status" value="1"/>
</dbReference>
<dbReference type="AlphaFoldDB" id="A0A419F845"/>